<keyword evidence="6" id="KW-1185">Reference proteome</keyword>
<evidence type="ECO:0000259" key="4">
    <source>
        <dbReference type="Pfam" id="PF05569"/>
    </source>
</evidence>
<dbReference type="CDD" id="cd07341">
    <property type="entry name" value="M56_BlaR1_MecR1_like"/>
    <property type="match status" value="1"/>
</dbReference>
<dbReference type="InterPro" id="IPR008756">
    <property type="entry name" value="Peptidase_M56"/>
</dbReference>
<evidence type="ECO:0000313" key="6">
    <source>
        <dbReference type="Proteomes" id="UP001198901"/>
    </source>
</evidence>
<organism evidence="5 6">
    <name type="scientific">Winogradskyella alexanderae</name>
    <dbReference type="NCBI Taxonomy" id="2877123"/>
    <lineage>
        <taxon>Bacteria</taxon>
        <taxon>Pseudomonadati</taxon>
        <taxon>Bacteroidota</taxon>
        <taxon>Flavobacteriia</taxon>
        <taxon>Flavobacteriales</taxon>
        <taxon>Flavobacteriaceae</taxon>
        <taxon>Winogradskyella</taxon>
    </lineage>
</organism>
<feature type="coiled-coil region" evidence="1">
    <location>
        <begin position="738"/>
        <end position="765"/>
    </location>
</feature>
<feature type="region of interest" description="Disordered" evidence="2">
    <location>
        <begin position="684"/>
        <end position="718"/>
    </location>
</feature>
<proteinExistence type="predicted"/>
<dbReference type="Proteomes" id="UP001198901">
    <property type="component" value="Unassembled WGS sequence"/>
</dbReference>
<feature type="region of interest" description="Disordered" evidence="2">
    <location>
        <begin position="400"/>
        <end position="429"/>
    </location>
</feature>
<gene>
    <name evidence="5" type="ORF">LBU54_08310</name>
</gene>
<feature type="transmembrane region" description="Helical" evidence="3">
    <location>
        <begin position="6"/>
        <end position="22"/>
    </location>
</feature>
<comment type="caution">
    <text evidence="5">The sequence shown here is derived from an EMBL/GenBank/DDBJ whole genome shotgun (WGS) entry which is preliminary data.</text>
</comment>
<sequence>MGIYLLKFSACLLVFWLVYTFLLEQQNIHRFKRFYLLGSFVMALIIPMLTITYYVEPVAQQLETLPVYIPIESSNTEILVQPTESISTETLLWYLYGLGVLIFSFRFVVNLIKLYRNISTNSKIFKSSFIYVLLKEYRIPHSFFKYIFLNKTKFENEAIPIEVLLHEEAHAKQLHSLDIVLIELLQIAFWFHPLVYILKHHVKLNHEFLADQAVLNHGIDRKNYQNTLLQFSSNTPDYQLTSAINYSSFKKRFTVMKSQTSNIKKLASTILLLPVIAMLFYSFAEREYVKKETEQTQTEIKNELKKAIDYDLTHIDITDPIKAYLKKYEAYKKLQDTPPHYINKGDLEKKQMDDLFSDLGGMYFRMLKADKAKVLRPTQPVSPYAKITLNGKTYYKKKSELTQEEKATLPPPPPPAMKKSKGGPNSVDTPEVYNTDYARSIELKILDNNSYVIDGIKATKKTFVSVFNQMHQDITPEVRNRILNIHVSSSKDVSNEEVWFIYNSLKDYGFYHLVTPNQIVNRAKGNTPFAIESGNIGQQNPPTQKEIDAYNAWAKKKKEAFKKRPKSETVNGYPYLINDETFRYYNSIYDRMTSEQKKKSVALPEAVLVTEWPMPEYTVVETISQPIQEKATKQQIEEYNAWAKKVNVAMRKARANKSNEYPIVKQKELDRYINIYKNLMTAEQRQNAERFPSPPPPPPPPPSPLETIKTKAKSKTKQHNNVINKVEITIKKDKSLVLNGKQVALADLVEEVKKLNQHLTVEQQKEYVFASVMVESNDHVSFSKEIQEKLRKANVYHCAIGYNETKLKTGLPIKHFNLNEGLTVEEARKEREKMLRGMDEGDKTLDKTIDSLNKKDNNKWSYTVETSFVESEPKMKELKYNGDTYSYYLKNDKKEYVFYDKYGLIVDKTKIKTLTDHVRKTKKQ</sequence>
<dbReference type="EMBL" id="JAIUJR010000004">
    <property type="protein sequence ID" value="MCA0132585.1"/>
    <property type="molecule type" value="Genomic_DNA"/>
</dbReference>
<accession>A0ABS7XS45</accession>
<keyword evidence="1" id="KW-0175">Coiled coil</keyword>
<dbReference type="PANTHER" id="PTHR34978">
    <property type="entry name" value="POSSIBLE SENSOR-TRANSDUCER PROTEIN BLAR"/>
    <property type="match status" value="1"/>
</dbReference>
<evidence type="ECO:0000256" key="1">
    <source>
        <dbReference type="SAM" id="Coils"/>
    </source>
</evidence>
<evidence type="ECO:0000256" key="2">
    <source>
        <dbReference type="SAM" id="MobiDB-lite"/>
    </source>
</evidence>
<dbReference type="InterPro" id="IPR052173">
    <property type="entry name" value="Beta-lactam_resp_regulator"/>
</dbReference>
<feature type="domain" description="Peptidase M56" evidence="4">
    <location>
        <begin position="152"/>
        <end position="252"/>
    </location>
</feature>
<evidence type="ECO:0000256" key="3">
    <source>
        <dbReference type="SAM" id="Phobius"/>
    </source>
</evidence>
<dbReference type="PANTHER" id="PTHR34978:SF3">
    <property type="entry name" value="SLR0241 PROTEIN"/>
    <property type="match status" value="1"/>
</dbReference>
<feature type="compositionally biased region" description="Pro residues" evidence="2">
    <location>
        <begin position="692"/>
        <end position="704"/>
    </location>
</feature>
<feature type="transmembrane region" description="Helical" evidence="3">
    <location>
        <begin position="91"/>
        <end position="109"/>
    </location>
</feature>
<evidence type="ECO:0000313" key="5">
    <source>
        <dbReference type="EMBL" id="MCA0132585.1"/>
    </source>
</evidence>
<name>A0ABS7XS45_9FLAO</name>
<keyword evidence="3" id="KW-1133">Transmembrane helix</keyword>
<protein>
    <recommendedName>
        <fullName evidence="4">Peptidase M56 domain-containing protein</fullName>
    </recommendedName>
</protein>
<feature type="transmembrane region" description="Helical" evidence="3">
    <location>
        <begin position="266"/>
        <end position="284"/>
    </location>
</feature>
<keyword evidence="3" id="KW-0812">Transmembrane</keyword>
<feature type="transmembrane region" description="Helical" evidence="3">
    <location>
        <begin position="34"/>
        <end position="55"/>
    </location>
</feature>
<dbReference type="Pfam" id="PF05569">
    <property type="entry name" value="Peptidase_M56"/>
    <property type="match status" value="1"/>
</dbReference>
<dbReference type="RefSeq" id="WP_224528223.1">
    <property type="nucleotide sequence ID" value="NZ_JAIUJR010000004.1"/>
</dbReference>
<reference evidence="6" key="1">
    <citation type="submission" date="2023-07" db="EMBL/GenBank/DDBJ databases">
        <authorList>
            <person name="Yue Y."/>
        </authorList>
    </citation>
    <scope>NUCLEOTIDE SEQUENCE [LARGE SCALE GENOMIC DNA]</scope>
    <source>
        <strain evidence="6">D23</strain>
    </source>
</reference>
<keyword evidence="3" id="KW-0472">Membrane</keyword>